<dbReference type="AlphaFoldDB" id="A0A895XRR3"/>
<gene>
    <name evidence="3" type="ORF">JQS30_10910</name>
</gene>
<feature type="transmembrane region" description="Helical" evidence="2">
    <location>
        <begin position="94"/>
        <end position="115"/>
    </location>
</feature>
<evidence type="ECO:0000256" key="2">
    <source>
        <dbReference type="SAM" id="Phobius"/>
    </source>
</evidence>
<feature type="transmembrane region" description="Helical" evidence="2">
    <location>
        <begin position="12"/>
        <end position="29"/>
    </location>
</feature>
<sequence>MGWRIAADITMAAHFGFLIYVALGGFLAWKWRWMIIPHLGAAAYGAGTVFIGWDCPLTGWEDEFRHRAGQEGLPPTGFIDHYLEGVVYPESNLVFAQTVVAILIAISWAGLIWLWQRSRGADSPTPAATDASGPSQLDHGDDDTGTGPTSTQPPRMGPQGP</sequence>
<keyword evidence="4" id="KW-1185">Reference proteome</keyword>
<dbReference type="RefSeq" id="WP_213170306.1">
    <property type="nucleotide sequence ID" value="NZ_CP070496.1"/>
</dbReference>
<proteinExistence type="predicted"/>
<keyword evidence="2" id="KW-0472">Membrane</keyword>
<feature type="compositionally biased region" description="Low complexity" evidence="1">
    <location>
        <begin position="145"/>
        <end position="154"/>
    </location>
</feature>
<evidence type="ECO:0000313" key="3">
    <source>
        <dbReference type="EMBL" id="QSB04308.1"/>
    </source>
</evidence>
<reference evidence="3" key="1">
    <citation type="submission" date="2021-02" db="EMBL/GenBank/DDBJ databases">
        <title>Natronoglycomyces albus gen. nov., sp. nov, a haloalkaliphilic actinobacterium from a soda solonchak soil.</title>
        <authorList>
            <person name="Sorokin D.Y."/>
            <person name="Khijniak T.V."/>
            <person name="Zakharycheva A.P."/>
            <person name="Boueva O.V."/>
            <person name="Ariskina E.V."/>
            <person name="Hahnke R.L."/>
            <person name="Bunk B."/>
            <person name="Sproer C."/>
            <person name="Schumann P."/>
            <person name="Evtushenko L.I."/>
            <person name="Kublanov I.V."/>
        </authorList>
    </citation>
    <scope>NUCLEOTIDE SEQUENCE</scope>
    <source>
        <strain evidence="3">DSM 106290</strain>
    </source>
</reference>
<dbReference type="KEGG" id="nav:JQS30_10910"/>
<keyword evidence="2" id="KW-1133">Transmembrane helix</keyword>
<feature type="region of interest" description="Disordered" evidence="1">
    <location>
        <begin position="120"/>
        <end position="161"/>
    </location>
</feature>
<protein>
    <submittedName>
        <fullName evidence="3">DUF2784 domain-containing protein</fullName>
    </submittedName>
</protein>
<evidence type="ECO:0000256" key="1">
    <source>
        <dbReference type="SAM" id="MobiDB-lite"/>
    </source>
</evidence>
<name>A0A895XRR3_9ACTN</name>
<dbReference type="EMBL" id="CP070496">
    <property type="protein sequence ID" value="QSB04308.1"/>
    <property type="molecule type" value="Genomic_DNA"/>
</dbReference>
<evidence type="ECO:0000313" key="4">
    <source>
        <dbReference type="Proteomes" id="UP000662939"/>
    </source>
</evidence>
<organism evidence="3 4">
    <name type="scientific">Natronoglycomyces albus</name>
    <dbReference type="NCBI Taxonomy" id="2811108"/>
    <lineage>
        <taxon>Bacteria</taxon>
        <taxon>Bacillati</taxon>
        <taxon>Actinomycetota</taxon>
        <taxon>Actinomycetes</taxon>
        <taxon>Glycomycetales</taxon>
        <taxon>Glycomycetaceae</taxon>
        <taxon>Natronoglycomyces</taxon>
    </lineage>
</organism>
<keyword evidence="2" id="KW-0812">Transmembrane</keyword>
<dbReference type="InterPro" id="IPR021218">
    <property type="entry name" value="DUF2784"/>
</dbReference>
<accession>A0A895XRR3</accession>
<dbReference type="Proteomes" id="UP000662939">
    <property type="component" value="Chromosome"/>
</dbReference>
<dbReference type="Pfam" id="PF10861">
    <property type="entry name" value="DUF2784"/>
    <property type="match status" value="1"/>
</dbReference>